<dbReference type="Gene3D" id="1.25.40.10">
    <property type="entry name" value="Tetratricopeptide repeat domain"/>
    <property type="match status" value="1"/>
</dbReference>
<feature type="region of interest" description="Disordered" evidence="1">
    <location>
        <begin position="37"/>
        <end position="61"/>
    </location>
</feature>
<feature type="signal peptide" evidence="2">
    <location>
        <begin position="1"/>
        <end position="25"/>
    </location>
</feature>
<dbReference type="Proteomes" id="UP000316213">
    <property type="component" value="Unassembled WGS sequence"/>
</dbReference>
<feature type="region of interest" description="Disordered" evidence="1">
    <location>
        <begin position="305"/>
        <end position="375"/>
    </location>
</feature>
<proteinExistence type="predicted"/>
<evidence type="ECO:0008006" key="5">
    <source>
        <dbReference type="Google" id="ProtNLM"/>
    </source>
</evidence>
<dbReference type="InterPro" id="IPR011990">
    <property type="entry name" value="TPR-like_helical_dom_sf"/>
</dbReference>
<feature type="compositionally biased region" description="Basic and acidic residues" evidence="1">
    <location>
        <begin position="326"/>
        <end position="335"/>
    </location>
</feature>
<evidence type="ECO:0000313" key="4">
    <source>
        <dbReference type="Proteomes" id="UP000316213"/>
    </source>
</evidence>
<feature type="compositionally biased region" description="Basic and acidic residues" evidence="1">
    <location>
        <begin position="344"/>
        <end position="354"/>
    </location>
</feature>
<comment type="caution">
    <text evidence="3">The sequence shown here is derived from an EMBL/GenBank/DDBJ whole genome shotgun (WGS) entry which is preliminary data.</text>
</comment>
<keyword evidence="4" id="KW-1185">Reference proteome</keyword>
<feature type="chain" id="PRO_5022946134" description="Tetratricopeptide repeat protein" evidence="2">
    <location>
        <begin position="26"/>
        <end position="394"/>
    </location>
</feature>
<accession>A0A5C6A414</accession>
<keyword evidence="2" id="KW-0732">Signal</keyword>
<dbReference type="EMBL" id="SJPM01000010">
    <property type="protein sequence ID" value="TWT93163.1"/>
    <property type="molecule type" value="Genomic_DNA"/>
</dbReference>
<evidence type="ECO:0000256" key="2">
    <source>
        <dbReference type="SAM" id="SignalP"/>
    </source>
</evidence>
<protein>
    <recommendedName>
        <fullName evidence="5">Tetratricopeptide repeat protein</fullName>
    </recommendedName>
</protein>
<name>A0A5C6A414_9BACT</name>
<sequence precursor="true">MIHAIRIRCLTAVCLMCSWTAWTEADDLNPERIIPEEKAQPLESMLPGSSEKMGSRDSLDRATDWKPLDTEAMAEMLRRCLDTIGVPSDAINRSTEQFLADIRQEDAEALNAWVNAAAMQIDPIAAMIGRSNPDSNAPESNTSVELLGLAKRLDPSGPDYPTIESLPPEMRAALRTWIGRELVRARLYDEALPIFAEVDPAASPDAASLLFYRGACYHALLKAKEALSDLRSLLQHEDDIPVRYARTAKMMVADIKPLKEDSLDEISRLMTDVTRRLDLGRADDATQHREQEVIDKLTKLIDKIEEQQQQQQQQQSNGQGGNPRGGEAKPMEDSRIAGASGEGDADRKTLDDKGGWGNLPPAERQESLQQISRDLPTHYREAIEAYFRKMATDS</sequence>
<organism evidence="3 4">
    <name type="scientific">Neorhodopirellula pilleata</name>
    <dbReference type="NCBI Taxonomy" id="2714738"/>
    <lineage>
        <taxon>Bacteria</taxon>
        <taxon>Pseudomonadati</taxon>
        <taxon>Planctomycetota</taxon>
        <taxon>Planctomycetia</taxon>
        <taxon>Pirellulales</taxon>
        <taxon>Pirellulaceae</taxon>
        <taxon>Neorhodopirellula</taxon>
    </lineage>
</organism>
<dbReference type="SUPFAM" id="SSF48452">
    <property type="entry name" value="TPR-like"/>
    <property type="match status" value="1"/>
</dbReference>
<evidence type="ECO:0000313" key="3">
    <source>
        <dbReference type="EMBL" id="TWT93163.1"/>
    </source>
</evidence>
<dbReference type="AlphaFoldDB" id="A0A5C6A414"/>
<reference evidence="3 4" key="1">
    <citation type="submission" date="2019-02" db="EMBL/GenBank/DDBJ databases">
        <title>Deep-cultivation of Planctomycetes and their phenomic and genomic characterization uncovers novel biology.</title>
        <authorList>
            <person name="Wiegand S."/>
            <person name="Jogler M."/>
            <person name="Boedeker C."/>
            <person name="Pinto D."/>
            <person name="Vollmers J."/>
            <person name="Rivas-Marin E."/>
            <person name="Kohn T."/>
            <person name="Peeters S.H."/>
            <person name="Heuer A."/>
            <person name="Rast P."/>
            <person name="Oberbeckmann S."/>
            <person name="Bunk B."/>
            <person name="Jeske O."/>
            <person name="Meyerdierks A."/>
            <person name="Storesund J.E."/>
            <person name="Kallscheuer N."/>
            <person name="Luecker S."/>
            <person name="Lage O.M."/>
            <person name="Pohl T."/>
            <person name="Merkel B.J."/>
            <person name="Hornburger P."/>
            <person name="Mueller R.-W."/>
            <person name="Bruemmer F."/>
            <person name="Labrenz M."/>
            <person name="Spormann A.M."/>
            <person name="Op Den Camp H."/>
            <person name="Overmann J."/>
            <person name="Amann R."/>
            <person name="Jetten M.S.M."/>
            <person name="Mascher T."/>
            <person name="Medema M.H."/>
            <person name="Devos D.P."/>
            <person name="Kaster A.-K."/>
            <person name="Ovreas L."/>
            <person name="Rohde M."/>
            <person name="Galperin M.Y."/>
            <person name="Jogler C."/>
        </authorList>
    </citation>
    <scope>NUCLEOTIDE SEQUENCE [LARGE SCALE GENOMIC DNA]</scope>
    <source>
        <strain evidence="3 4">Pla100</strain>
    </source>
</reference>
<gene>
    <name evidence="3" type="ORF">Pla100_44800</name>
</gene>
<evidence type="ECO:0000256" key="1">
    <source>
        <dbReference type="SAM" id="MobiDB-lite"/>
    </source>
</evidence>